<feature type="compositionally biased region" description="Polar residues" evidence="7">
    <location>
        <begin position="153"/>
        <end position="177"/>
    </location>
</feature>
<dbReference type="InterPro" id="IPR039739">
    <property type="entry name" value="MAG2/RNF10"/>
</dbReference>
<organism evidence="9 10">
    <name type="scientific">Coemansia erecta</name>
    <dbReference type="NCBI Taxonomy" id="147472"/>
    <lineage>
        <taxon>Eukaryota</taxon>
        <taxon>Fungi</taxon>
        <taxon>Fungi incertae sedis</taxon>
        <taxon>Zoopagomycota</taxon>
        <taxon>Kickxellomycotina</taxon>
        <taxon>Kickxellomycetes</taxon>
        <taxon>Kickxellales</taxon>
        <taxon>Kickxellaceae</taxon>
        <taxon>Coemansia</taxon>
    </lineage>
</organism>
<evidence type="ECO:0000256" key="4">
    <source>
        <dbReference type="ARBA" id="ARBA00022771"/>
    </source>
</evidence>
<dbReference type="Gene3D" id="3.30.40.10">
    <property type="entry name" value="Zinc/RING finger domain, C3HC4 (zinc finger)"/>
    <property type="match status" value="1"/>
</dbReference>
<feature type="region of interest" description="Disordered" evidence="7">
    <location>
        <begin position="664"/>
        <end position="725"/>
    </location>
</feature>
<dbReference type="OrthoDB" id="302966at2759"/>
<evidence type="ECO:0000256" key="5">
    <source>
        <dbReference type="ARBA" id="ARBA00022833"/>
    </source>
</evidence>
<dbReference type="PROSITE" id="PS50089">
    <property type="entry name" value="ZF_RING_2"/>
    <property type="match status" value="1"/>
</dbReference>
<evidence type="ECO:0000256" key="1">
    <source>
        <dbReference type="ARBA" id="ARBA00004496"/>
    </source>
</evidence>
<dbReference type="GO" id="GO:0000976">
    <property type="term" value="F:transcription cis-regulatory region binding"/>
    <property type="evidence" value="ECO:0007669"/>
    <property type="project" value="TreeGrafter"/>
</dbReference>
<feature type="region of interest" description="Disordered" evidence="7">
    <location>
        <begin position="140"/>
        <end position="184"/>
    </location>
</feature>
<dbReference type="InterPro" id="IPR017907">
    <property type="entry name" value="Znf_RING_CS"/>
</dbReference>
<dbReference type="PANTHER" id="PTHR12983:SF9">
    <property type="entry name" value="E3 UBIQUITIN-PROTEIN LIGASE RNF10"/>
    <property type="match status" value="1"/>
</dbReference>
<feature type="domain" description="RING-type" evidence="8">
    <location>
        <begin position="281"/>
        <end position="326"/>
    </location>
</feature>
<feature type="compositionally biased region" description="Basic and acidic residues" evidence="7">
    <location>
        <begin position="746"/>
        <end position="758"/>
    </location>
</feature>
<proteinExistence type="predicted"/>
<reference evidence="9" key="1">
    <citation type="submission" date="2022-07" db="EMBL/GenBank/DDBJ databases">
        <title>Phylogenomic reconstructions and comparative analyses of Kickxellomycotina fungi.</title>
        <authorList>
            <person name="Reynolds N.K."/>
            <person name="Stajich J.E."/>
            <person name="Barry K."/>
            <person name="Grigoriev I.V."/>
            <person name="Crous P."/>
            <person name="Smith M.E."/>
        </authorList>
    </citation>
    <scope>NUCLEOTIDE SEQUENCE</scope>
    <source>
        <strain evidence="9">NBRC 32514</strain>
    </source>
</reference>
<dbReference type="GO" id="GO:0005737">
    <property type="term" value="C:cytoplasm"/>
    <property type="evidence" value="ECO:0007669"/>
    <property type="project" value="UniProtKB-SubCell"/>
</dbReference>
<gene>
    <name evidence="9" type="ORF">LPJ53_000661</name>
</gene>
<dbReference type="CDD" id="cd16536">
    <property type="entry name" value="RING-HC_RNF10"/>
    <property type="match status" value="1"/>
</dbReference>
<feature type="region of interest" description="Disordered" evidence="7">
    <location>
        <begin position="746"/>
        <end position="799"/>
    </location>
</feature>
<feature type="non-terminal residue" evidence="9">
    <location>
        <position position="1"/>
    </location>
</feature>
<comment type="caution">
    <text evidence="9">The sequence shown here is derived from an EMBL/GenBank/DDBJ whole genome shotgun (WGS) entry which is preliminary data.</text>
</comment>
<feature type="compositionally biased region" description="Polar residues" evidence="7">
    <location>
        <begin position="694"/>
        <end position="704"/>
    </location>
</feature>
<dbReference type="AlphaFoldDB" id="A0A9W8CVD1"/>
<feature type="compositionally biased region" description="Low complexity" evidence="7">
    <location>
        <begin position="668"/>
        <end position="684"/>
    </location>
</feature>
<keyword evidence="3" id="KW-0479">Metal-binding</keyword>
<feature type="compositionally biased region" description="Polar residues" evidence="7">
    <location>
        <begin position="776"/>
        <end position="787"/>
    </location>
</feature>
<evidence type="ECO:0000259" key="8">
    <source>
        <dbReference type="PROSITE" id="PS50089"/>
    </source>
</evidence>
<evidence type="ECO:0000313" key="10">
    <source>
        <dbReference type="Proteomes" id="UP001149813"/>
    </source>
</evidence>
<dbReference type="SUPFAM" id="SSF57850">
    <property type="entry name" value="RING/U-box"/>
    <property type="match status" value="1"/>
</dbReference>
<dbReference type="EMBL" id="JANBOJ010000012">
    <property type="protein sequence ID" value="KAJ1725098.1"/>
    <property type="molecule type" value="Genomic_DNA"/>
</dbReference>
<sequence>MSASKNVSQNSGSGGAPCVAADQAIHELEQCESCVIVVAGALVSKQLGLEDVWVDAAIQAAIDGSCDGSNNSVYSVLSKFCGSLARAQGPRVADLLAQLSSAGKLARWIEAVGSNVPESESPKLSSLATGIADVTLADGSSEIDSGPDGVNGGSNVSTVTSDMETPLTSERQGTAKTKSAKSRNRERANLNHLLNFSLPTRMPSPLPPVRPRRRAGAESGAISERQARVNKAIFINANFRFALKPKFWNTFSLITVRPDMQLRWEWIERIILPVSGETVTCPICLSPPSAARVTQCGHVFCYPCVLRYLSYAGDDSAHSIKKCPVCWAAITYDDLLPVHLWSAQYHATSSIGSGSQNVARLADGAHITMRLMKRLRGTTVCLPRSMSCQIYSSDLIESQRTARKAASKSSENVFDSYNFPWTFTEGALPFSKFMLADHNYCVAEYRREMAELAQELTDEGNDPASRLFIESATMSVEEALDTADSLPAGDMRLEEHASSEQERLKKAFEGNPAEPDPYADDFLYFYQADDGQHIYMHPLYMRVLAHEHGSYADLPESIQIKQRHSVESTITDDVRQRFRFLDHLSLRCDVIFVEPELKGLVSRKSIDKFRPQLAQRDKQHAARARHAALDEARSEMMAAAAAQADIAAMGYNEWSRTNQSHLRHDTNASISPSSAPPDASSFPALANEGIDSVTADTGASTVGAPSQKALWPRNPLPQSLSSSQYGEGAMNDYLWEEFERARAGHHDDHDDTFDHDSDGAYDPDDFAIDVKGGPSRSRQGETTAHQQQRQKSKKGGIKL</sequence>
<dbReference type="GO" id="GO:0008270">
    <property type="term" value="F:zinc ion binding"/>
    <property type="evidence" value="ECO:0007669"/>
    <property type="project" value="UniProtKB-KW"/>
</dbReference>
<feature type="compositionally biased region" description="Basic residues" evidence="7">
    <location>
        <begin position="788"/>
        <end position="799"/>
    </location>
</feature>
<dbReference type="InterPro" id="IPR001841">
    <property type="entry name" value="Znf_RING"/>
</dbReference>
<keyword evidence="4 6" id="KW-0863">Zinc-finger</keyword>
<dbReference type="SMART" id="SM00184">
    <property type="entry name" value="RING"/>
    <property type="match status" value="1"/>
</dbReference>
<keyword evidence="5" id="KW-0862">Zinc</keyword>
<comment type="subcellular location">
    <subcellularLocation>
        <location evidence="1">Cytoplasm</location>
    </subcellularLocation>
</comment>
<dbReference type="InterPro" id="IPR013083">
    <property type="entry name" value="Znf_RING/FYVE/PHD"/>
</dbReference>
<name>A0A9W8CVD1_9FUNG</name>
<dbReference type="Pfam" id="PF00097">
    <property type="entry name" value="zf-C3HC4"/>
    <property type="match status" value="1"/>
</dbReference>
<keyword evidence="2" id="KW-0963">Cytoplasm</keyword>
<evidence type="ECO:0000256" key="3">
    <source>
        <dbReference type="ARBA" id="ARBA00022723"/>
    </source>
</evidence>
<dbReference type="InterPro" id="IPR018957">
    <property type="entry name" value="Znf_C3HC4_RING-type"/>
</dbReference>
<dbReference type="PROSITE" id="PS00518">
    <property type="entry name" value="ZF_RING_1"/>
    <property type="match status" value="1"/>
</dbReference>
<evidence type="ECO:0000256" key="6">
    <source>
        <dbReference type="PROSITE-ProRule" id="PRU00175"/>
    </source>
</evidence>
<dbReference type="PANTHER" id="PTHR12983">
    <property type="entry name" value="RING FINGER 10 FAMILY MEMBER"/>
    <property type="match status" value="1"/>
</dbReference>
<feature type="compositionally biased region" description="Polar residues" evidence="7">
    <location>
        <begin position="716"/>
        <end position="725"/>
    </location>
</feature>
<evidence type="ECO:0000313" key="9">
    <source>
        <dbReference type="EMBL" id="KAJ1725098.1"/>
    </source>
</evidence>
<accession>A0A9W8CVD1</accession>
<keyword evidence="10" id="KW-1185">Reference proteome</keyword>
<evidence type="ECO:0000256" key="2">
    <source>
        <dbReference type="ARBA" id="ARBA00022490"/>
    </source>
</evidence>
<dbReference type="GO" id="GO:0045944">
    <property type="term" value="P:positive regulation of transcription by RNA polymerase II"/>
    <property type="evidence" value="ECO:0007669"/>
    <property type="project" value="TreeGrafter"/>
</dbReference>
<evidence type="ECO:0000256" key="7">
    <source>
        <dbReference type="SAM" id="MobiDB-lite"/>
    </source>
</evidence>
<protein>
    <recommendedName>
        <fullName evidence="8">RING-type domain-containing protein</fullName>
    </recommendedName>
</protein>
<dbReference type="Proteomes" id="UP001149813">
    <property type="component" value="Unassembled WGS sequence"/>
</dbReference>